<evidence type="ECO:0000313" key="14">
    <source>
        <dbReference type="EMBL" id="CAK7341569.1"/>
    </source>
</evidence>
<dbReference type="GO" id="GO:0015297">
    <property type="term" value="F:antiporter activity"/>
    <property type="evidence" value="ECO:0007669"/>
    <property type="project" value="UniProtKB-KW"/>
</dbReference>
<sequence>MLGRRRWPTGSLRDFVRLKRKGKTKEAAKGSWVQVRETGTGRVGGGEGGGELRVSESKTMYEMEFDSLTVPRVDGNISSDSLIFPNKSQPKPGDSSLLHSSKLISSKRGHPTLALIRYLGGATFVTCVVVGIISILAKQEEFRVNIGSFVRDVCFFLLVLASLIFILIYGKINLWGAMGFLSMYIVYVMVVYFSQVLWNDGRNESERDVNPSYCSDLNVPILNSMEKGEQNYLKECGLECGTEVEMNKCCFAYDYRLLVRWSKPTTVASMTLAHVLLSTLWNAQDDSATFNKSLMVYGIGLMFGMTFGVLAYATTEKSSPPRSAYFLG</sequence>
<evidence type="ECO:0000256" key="12">
    <source>
        <dbReference type="SAM" id="Phobius"/>
    </source>
</evidence>
<evidence type="ECO:0000313" key="15">
    <source>
        <dbReference type="Proteomes" id="UP001314170"/>
    </source>
</evidence>
<evidence type="ECO:0000259" key="13">
    <source>
        <dbReference type="Pfam" id="PF01699"/>
    </source>
</evidence>
<dbReference type="InterPro" id="IPR044880">
    <property type="entry name" value="NCX_ion-bd_dom_sf"/>
</dbReference>
<evidence type="ECO:0000256" key="11">
    <source>
        <dbReference type="ARBA" id="ARBA00038187"/>
    </source>
</evidence>
<dbReference type="GO" id="GO:0006813">
    <property type="term" value="P:potassium ion transport"/>
    <property type="evidence" value="ECO:0007669"/>
    <property type="project" value="UniProtKB-KW"/>
</dbReference>
<evidence type="ECO:0000256" key="2">
    <source>
        <dbReference type="ARBA" id="ARBA00022448"/>
    </source>
</evidence>
<evidence type="ECO:0000256" key="5">
    <source>
        <dbReference type="ARBA" id="ARBA00022692"/>
    </source>
</evidence>
<comment type="subcellular location">
    <subcellularLocation>
        <location evidence="1">Membrane</location>
        <topology evidence="1">Multi-pass membrane protein</topology>
    </subcellularLocation>
</comment>
<feature type="transmembrane region" description="Helical" evidence="12">
    <location>
        <begin position="295"/>
        <end position="313"/>
    </location>
</feature>
<keyword evidence="3" id="KW-0050">Antiport</keyword>
<organism evidence="14 15">
    <name type="scientific">Dovyalis caffra</name>
    <dbReference type="NCBI Taxonomy" id="77055"/>
    <lineage>
        <taxon>Eukaryota</taxon>
        <taxon>Viridiplantae</taxon>
        <taxon>Streptophyta</taxon>
        <taxon>Embryophyta</taxon>
        <taxon>Tracheophyta</taxon>
        <taxon>Spermatophyta</taxon>
        <taxon>Magnoliopsida</taxon>
        <taxon>eudicotyledons</taxon>
        <taxon>Gunneridae</taxon>
        <taxon>Pentapetalae</taxon>
        <taxon>rosids</taxon>
        <taxon>fabids</taxon>
        <taxon>Malpighiales</taxon>
        <taxon>Salicaceae</taxon>
        <taxon>Flacourtieae</taxon>
        <taxon>Dovyalis</taxon>
    </lineage>
</organism>
<keyword evidence="4" id="KW-0633">Potassium transport</keyword>
<protein>
    <recommendedName>
        <fullName evidence="13">Sodium/calcium exchanger membrane region domain-containing protein</fullName>
    </recommendedName>
</protein>
<feature type="transmembrane region" description="Helical" evidence="12">
    <location>
        <begin position="175"/>
        <end position="198"/>
    </location>
</feature>
<dbReference type="AlphaFoldDB" id="A0AAV1RYC9"/>
<dbReference type="Proteomes" id="UP001314170">
    <property type="component" value="Unassembled WGS sequence"/>
</dbReference>
<name>A0AAV1RYC9_9ROSI</name>
<evidence type="ECO:0000256" key="9">
    <source>
        <dbReference type="ARBA" id="ARBA00023136"/>
    </source>
</evidence>
<dbReference type="GO" id="GO:0008324">
    <property type="term" value="F:monoatomic cation transmembrane transporter activity"/>
    <property type="evidence" value="ECO:0007669"/>
    <property type="project" value="TreeGrafter"/>
</dbReference>
<dbReference type="GO" id="GO:0006814">
    <property type="term" value="P:sodium ion transport"/>
    <property type="evidence" value="ECO:0007669"/>
    <property type="project" value="UniProtKB-KW"/>
</dbReference>
<evidence type="ECO:0000256" key="1">
    <source>
        <dbReference type="ARBA" id="ARBA00004141"/>
    </source>
</evidence>
<keyword evidence="10" id="KW-0406">Ion transport</keyword>
<keyword evidence="10" id="KW-0739">Sodium transport</keyword>
<evidence type="ECO:0000256" key="7">
    <source>
        <dbReference type="ARBA" id="ARBA00022989"/>
    </source>
</evidence>
<feature type="domain" description="Sodium/calcium exchanger membrane region" evidence="13">
    <location>
        <begin position="101"/>
        <end position="192"/>
    </location>
</feature>
<evidence type="ECO:0000256" key="10">
    <source>
        <dbReference type="ARBA" id="ARBA00023201"/>
    </source>
</evidence>
<evidence type="ECO:0000256" key="4">
    <source>
        <dbReference type="ARBA" id="ARBA00022538"/>
    </source>
</evidence>
<evidence type="ECO:0000256" key="8">
    <source>
        <dbReference type="ARBA" id="ARBA00023053"/>
    </source>
</evidence>
<reference evidence="14 15" key="1">
    <citation type="submission" date="2024-01" db="EMBL/GenBank/DDBJ databases">
        <authorList>
            <person name="Waweru B."/>
        </authorList>
    </citation>
    <scope>NUCLEOTIDE SEQUENCE [LARGE SCALE GENOMIC DNA]</scope>
</reference>
<keyword evidence="9 12" id="KW-0472">Membrane</keyword>
<dbReference type="PANTHER" id="PTHR12266:SF18">
    <property type="entry name" value="CATION_CALCIUM EXCHANGER 2"/>
    <property type="match status" value="1"/>
</dbReference>
<keyword evidence="8" id="KW-0915">Sodium</keyword>
<feature type="transmembrane region" description="Helical" evidence="12">
    <location>
        <begin position="115"/>
        <end position="137"/>
    </location>
</feature>
<comment type="caution">
    <text evidence="14">The sequence shown here is derived from an EMBL/GenBank/DDBJ whole genome shotgun (WGS) entry which is preliminary data.</text>
</comment>
<evidence type="ECO:0000256" key="3">
    <source>
        <dbReference type="ARBA" id="ARBA00022449"/>
    </source>
</evidence>
<gene>
    <name evidence="14" type="ORF">DCAF_LOCUS16350</name>
</gene>
<dbReference type="EMBL" id="CAWUPB010001160">
    <property type="protein sequence ID" value="CAK7341569.1"/>
    <property type="molecule type" value="Genomic_DNA"/>
</dbReference>
<accession>A0AAV1RYC9</accession>
<dbReference type="InterPro" id="IPR051359">
    <property type="entry name" value="CaCA_antiporter"/>
</dbReference>
<dbReference type="PANTHER" id="PTHR12266">
    <property type="entry name" value="NA+/CA2+ K+ INDEPENDENT EXCHANGER"/>
    <property type="match status" value="1"/>
</dbReference>
<keyword evidence="15" id="KW-1185">Reference proteome</keyword>
<feature type="transmembrane region" description="Helical" evidence="12">
    <location>
        <begin position="149"/>
        <end position="169"/>
    </location>
</feature>
<comment type="similarity">
    <text evidence="11">Belongs to the Ca(2+):cation antiporter (CaCA) (TC 2.A.19) family. Cation/calcium exchanger (CCX) subfamily.</text>
</comment>
<keyword evidence="2" id="KW-0813">Transport</keyword>
<dbReference type="Pfam" id="PF01699">
    <property type="entry name" value="Na_Ca_ex"/>
    <property type="match status" value="1"/>
</dbReference>
<dbReference type="InterPro" id="IPR004837">
    <property type="entry name" value="NaCa_Exmemb"/>
</dbReference>
<keyword evidence="5 12" id="KW-0812">Transmembrane</keyword>
<evidence type="ECO:0000256" key="6">
    <source>
        <dbReference type="ARBA" id="ARBA00022958"/>
    </source>
</evidence>
<proteinExistence type="inferred from homology"/>
<dbReference type="GO" id="GO:0016020">
    <property type="term" value="C:membrane"/>
    <property type="evidence" value="ECO:0007669"/>
    <property type="project" value="UniProtKB-SubCell"/>
</dbReference>
<keyword evidence="7 12" id="KW-1133">Transmembrane helix</keyword>
<keyword evidence="6" id="KW-0630">Potassium</keyword>
<dbReference type="Gene3D" id="1.20.1420.30">
    <property type="entry name" value="NCX, central ion-binding region"/>
    <property type="match status" value="1"/>
</dbReference>